<comment type="caution">
    <text evidence="1">The sequence shown here is derived from an EMBL/GenBank/DDBJ whole genome shotgun (WGS) entry which is preliminary data.</text>
</comment>
<protein>
    <submittedName>
        <fullName evidence="1">Uncharacterized protein</fullName>
    </submittedName>
</protein>
<evidence type="ECO:0000313" key="2">
    <source>
        <dbReference type="Proteomes" id="UP000178222"/>
    </source>
</evidence>
<organism evidence="1 2">
    <name type="scientific">Candidatus Wildermuthbacteria bacterium RIFCSPLOWO2_02_FULL_47_9c</name>
    <dbReference type="NCBI Taxonomy" id="1802466"/>
    <lineage>
        <taxon>Bacteria</taxon>
        <taxon>Candidatus Wildermuthiibacteriota</taxon>
    </lineage>
</organism>
<proteinExistence type="predicted"/>
<accession>A0A1G2RV71</accession>
<name>A0A1G2RV71_9BACT</name>
<evidence type="ECO:0000313" key="1">
    <source>
        <dbReference type="EMBL" id="OHA76740.1"/>
    </source>
</evidence>
<gene>
    <name evidence="1" type="ORF">A3J30_04050</name>
</gene>
<dbReference type="AlphaFoldDB" id="A0A1G2RV71"/>
<dbReference type="Proteomes" id="UP000178222">
    <property type="component" value="Unassembled WGS sequence"/>
</dbReference>
<dbReference type="EMBL" id="MHUL01000026">
    <property type="protein sequence ID" value="OHA76740.1"/>
    <property type="molecule type" value="Genomic_DNA"/>
</dbReference>
<reference evidence="1 2" key="1">
    <citation type="journal article" date="2016" name="Nat. Commun.">
        <title>Thousands of microbial genomes shed light on interconnected biogeochemical processes in an aquifer system.</title>
        <authorList>
            <person name="Anantharaman K."/>
            <person name="Brown C.T."/>
            <person name="Hug L.A."/>
            <person name="Sharon I."/>
            <person name="Castelle C.J."/>
            <person name="Probst A.J."/>
            <person name="Thomas B.C."/>
            <person name="Singh A."/>
            <person name="Wilkins M.J."/>
            <person name="Karaoz U."/>
            <person name="Brodie E.L."/>
            <person name="Williams K.H."/>
            <person name="Hubbard S.S."/>
            <person name="Banfield J.F."/>
        </authorList>
    </citation>
    <scope>NUCLEOTIDE SEQUENCE [LARGE SCALE GENOMIC DNA]</scope>
</reference>
<sequence>MTTITLPKKLTRASEDLVAIPRKEYEEFLRLRLERIPEIGLTLTQKKRLAEGLGDIKAGRVIGPFKNAKEAVRTLRENN</sequence>